<feature type="transmembrane region" description="Helical" evidence="1">
    <location>
        <begin position="7"/>
        <end position="31"/>
    </location>
</feature>
<feature type="transmembrane region" description="Helical" evidence="1">
    <location>
        <begin position="51"/>
        <end position="69"/>
    </location>
</feature>
<dbReference type="AlphaFoldDB" id="A0A075R484"/>
<organism evidence="2 3">
    <name type="scientific">Brevibacillus laterosporus LMG 15441</name>
    <dbReference type="NCBI Taxonomy" id="1042163"/>
    <lineage>
        <taxon>Bacteria</taxon>
        <taxon>Bacillati</taxon>
        <taxon>Bacillota</taxon>
        <taxon>Bacilli</taxon>
        <taxon>Bacillales</taxon>
        <taxon>Paenibacillaceae</taxon>
        <taxon>Brevibacillus</taxon>
    </lineage>
</organism>
<evidence type="ECO:0000313" key="3">
    <source>
        <dbReference type="Proteomes" id="UP000005850"/>
    </source>
</evidence>
<proteinExistence type="predicted"/>
<dbReference type="Proteomes" id="UP000005850">
    <property type="component" value="Chromosome"/>
</dbReference>
<protein>
    <submittedName>
        <fullName evidence="2">Asp23 family protein</fullName>
    </submittedName>
</protein>
<accession>A0A075R484</accession>
<reference evidence="2 3" key="1">
    <citation type="journal article" date="2011" name="J. Bacteriol.">
        <title>Genome sequence of Brevibacillus laterosporus LMG 15441, a pathogen of invertebrates.</title>
        <authorList>
            <person name="Djukic M."/>
            <person name="Poehlein A."/>
            <person name="Thurmer A."/>
            <person name="Daniel R."/>
        </authorList>
    </citation>
    <scope>NUCLEOTIDE SEQUENCE [LARGE SCALE GENOMIC DNA]</scope>
    <source>
        <strain evidence="2 3">LMG 15441</strain>
    </source>
</reference>
<dbReference type="KEGG" id="blr:BRLA_c016790"/>
<evidence type="ECO:0000256" key="1">
    <source>
        <dbReference type="SAM" id="Phobius"/>
    </source>
</evidence>
<keyword evidence="3" id="KW-1185">Reference proteome</keyword>
<dbReference type="eggNOG" id="COG1302">
    <property type="taxonomic scope" value="Bacteria"/>
</dbReference>
<gene>
    <name evidence="2" type="ORF">BRLA_c016790</name>
</gene>
<dbReference type="NCBIfam" id="NF033218">
    <property type="entry name" value="anchor_AmaP"/>
    <property type="match status" value="1"/>
</dbReference>
<dbReference type="STRING" id="1042163.BRLA_c016790"/>
<dbReference type="EMBL" id="CP007806">
    <property type="protein sequence ID" value="AIG26003.1"/>
    <property type="molecule type" value="Genomic_DNA"/>
</dbReference>
<keyword evidence="1" id="KW-1133">Transmembrane helix</keyword>
<keyword evidence="1" id="KW-0812">Transmembrane</keyword>
<dbReference type="RefSeq" id="WP_003337890.1">
    <property type="nucleotide sequence ID" value="NZ_CP007806.1"/>
</dbReference>
<name>A0A075R484_BRELA</name>
<keyword evidence="1" id="KW-0472">Membrane</keyword>
<sequence>MNLFDRFILTIYSIALTAGSIIAIGVITRLIQPYYVEAVLRELYNADMINIPYLIVAVIFLVISVRFIFSAFPQRRVREEKGIYQRNENGMVNISFATIKAIAERAGRKVRGVRDLTTTIRSMENGNAIILKITVDGESPIPEMTQTLQTEVKQQVESIAGVDIAEVTVVVTEVVSKENNVAVRNRKLD</sequence>
<dbReference type="HOGENOM" id="CLU_120389_0_0_9"/>
<evidence type="ECO:0000313" key="2">
    <source>
        <dbReference type="EMBL" id="AIG26003.1"/>
    </source>
</evidence>